<name>A0AAE0KGJ5_9PEZI</name>
<dbReference type="EMBL" id="JAULSN010000003">
    <property type="protein sequence ID" value="KAK3376358.1"/>
    <property type="molecule type" value="Genomic_DNA"/>
</dbReference>
<comment type="caution">
    <text evidence="2">The sequence shown here is derived from an EMBL/GenBank/DDBJ whole genome shotgun (WGS) entry which is preliminary data.</text>
</comment>
<reference evidence="2" key="2">
    <citation type="submission" date="2023-06" db="EMBL/GenBank/DDBJ databases">
        <authorList>
            <consortium name="Lawrence Berkeley National Laboratory"/>
            <person name="Haridas S."/>
            <person name="Hensen N."/>
            <person name="Bonometti L."/>
            <person name="Westerberg I."/>
            <person name="Brannstrom I.O."/>
            <person name="Guillou S."/>
            <person name="Cros-Aarteil S."/>
            <person name="Calhoun S."/>
            <person name="Kuo A."/>
            <person name="Mondo S."/>
            <person name="Pangilinan J."/>
            <person name="Riley R."/>
            <person name="Labutti K."/>
            <person name="Andreopoulos B."/>
            <person name="Lipzen A."/>
            <person name="Chen C."/>
            <person name="Yanf M."/>
            <person name="Daum C."/>
            <person name="Ng V."/>
            <person name="Clum A."/>
            <person name="Steindorff A."/>
            <person name="Ohm R."/>
            <person name="Martin F."/>
            <person name="Silar P."/>
            <person name="Natvig D."/>
            <person name="Lalanne C."/>
            <person name="Gautier V."/>
            <person name="Ament-Velasquez S.L."/>
            <person name="Kruys A."/>
            <person name="Hutchinson M.I."/>
            <person name="Powell A.J."/>
            <person name="Barry K."/>
            <person name="Miller A.N."/>
            <person name="Grigoriev I.V."/>
            <person name="Debuchy R."/>
            <person name="Gladieux P."/>
            <person name="Thoren M.H."/>
            <person name="Johannesson H."/>
        </authorList>
    </citation>
    <scope>NUCLEOTIDE SEQUENCE</scope>
    <source>
        <strain evidence="2">CBS 958.72</strain>
    </source>
</reference>
<keyword evidence="1" id="KW-1133">Transmembrane helix</keyword>
<keyword evidence="1" id="KW-0812">Transmembrane</keyword>
<dbReference type="Proteomes" id="UP001287356">
    <property type="component" value="Unassembled WGS sequence"/>
</dbReference>
<reference evidence="2" key="1">
    <citation type="journal article" date="2023" name="Mol. Phylogenet. Evol.">
        <title>Genome-scale phylogeny and comparative genomics of the fungal order Sordariales.</title>
        <authorList>
            <person name="Hensen N."/>
            <person name="Bonometti L."/>
            <person name="Westerberg I."/>
            <person name="Brannstrom I.O."/>
            <person name="Guillou S."/>
            <person name="Cros-Aarteil S."/>
            <person name="Calhoun S."/>
            <person name="Haridas S."/>
            <person name="Kuo A."/>
            <person name="Mondo S."/>
            <person name="Pangilinan J."/>
            <person name="Riley R."/>
            <person name="LaButti K."/>
            <person name="Andreopoulos B."/>
            <person name="Lipzen A."/>
            <person name="Chen C."/>
            <person name="Yan M."/>
            <person name="Daum C."/>
            <person name="Ng V."/>
            <person name="Clum A."/>
            <person name="Steindorff A."/>
            <person name="Ohm R.A."/>
            <person name="Martin F."/>
            <person name="Silar P."/>
            <person name="Natvig D.O."/>
            <person name="Lalanne C."/>
            <person name="Gautier V."/>
            <person name="Ament-Velasquez S.L."/>
            <person name="Kruys A."/>
            <person name="Hutchinson M.I."/>
            <person name="Powell A.J."/>
            <person name="Barry K."/>
            <person name="Miller A.N."/>
            <person name="Grigoriev I.V."/>
            <person name="Debuchy R."/>
            <person name="Gladieux P."/>
            <person name="Hiltunen Thoren M."/>
            <person name="Johannesson H."/>
        </authorList>
    </citation>
    <scope>NUCLEOTIDE SEQUENCE</scope>
    <source>
        <strain evidence="2">CBS 958.72</strain>
    </source>
</reference>
<dbReference type="AlphaFoldDB" id="A0AAE0KGJ5"/>
<feature type="transmembrane region" description="Helical" evidence="1">
    <location>
        <begin position="31"/>
        <end position="51"/>
    </location>
</feature>
<evidence type="ECO:0000313" key="2">
    <source>
        <dbReference type="EMBL" id="KAK3376358.1"/>
    </source>
</evidence>
<keyword evidence="3" id="KW-1185">Reference proteome</keyword>
<sequence>MEQMLPDLVFLSWFSMNSAVSACLVSLSAAADMVVVVVCVGGFFVSLFGGLSEALPFPKPNGMLVDD</sequence>
<evidence type="ECO:0000256" key="1">
    <source>
        <dbReference type="SAM" id="Phobius"/>
    </source>
</evidence>
<keyword evidence="1" id="KW-0472">Membrane</keyword>
<gene>
    <name evidence="2" type="ORF">B0T24DRAFT_618520</name>
</gene>
<proteinExistence type="predicted"/>
<organism evidence="2 3">
    <name type="scientific">Lasiosphaeria ovina</name>
    <dbReference type="NCBI Taxonomy" id="92902"/>
    <lineage>
        <taxon>Eukaryota</taxon>
        <taxon>Fungi</taxon>
        <taxon>Dikarya</taxon>
        <taxon>Ascomycota</taxon>
        <taxon>Pezizomycotina</taxon>
        <taxon>Sordariomycetes</taxon>
        <taxon>Sordariomycetidae</taxon>
        <taxon>Sordariales</taxon>
        <taxon>Lasiosphaeriaceae</taxon>
        <taxon>Lasiosphaeria</taxon>
    </lineage>
</organism>
<evidence type="ECO:0000313" key="3">
    <source>
        <dbReference type="Proteomes" id="UP001287356"/>
    </source>
</evidence>
<protein>
    <submittedName>
        <fullName evidence="2">Uncharacterized protein</fullName>
    </submittedName>
</protein>
<accession>A0AAE0KGJ5</accession>